<dbReference type="EMBL" id="CAJVPD010000044">
    <property type="protein sequence ID" value="CAG8270432.1"/>
    <property type="molecule type" value="Genomic_DNA"/>
</dbReference>
<sequence>MIISLFTSFISVLSKLSSLYIFAIFAAFDMTDITQIFKGTKIALPGSTALQLDASTWVIDEKLYENKVDGVHEPSSDPEEQPSSWKAKYLCHNHESPHDQAFMRVCCQGPDEGTDFLLPEIRAQQANPHFERQEATARKAFKQGGCESVPPLLGYGQSVQGKNGPVPGGYITTLVWKKVPGLVLSSELFWSFPQPERSLIRHKFCLAYEDMISCGWSPGGEKIGKIIWDQANANLWITGFSSSFPTDDDDELWGNEILAHFNLIEPPASGTSENFAEWTW</sequence>
<protein>
    <submittedName>
        <fullName evidence="2">Uncharacterized protein</fullName>
    </submittedName>
</protein>
<dbReference type="Proteomes" id="UP001152592">
    <property type="component" value="Unassembled WGS sequence"/>
</dbReference>
<reference evidence="2" key="1">
    <citation type="submission" date="2021-07" db="EMBL/GenBank/DDBJ databases">
        <authorList>
            <person name="Branca A.L. A."/>
        </authorList>
    </citation>
    <scope>NUCLEOTIDE SEQUENCE</scope>
</reference>
<evidence type="ECO:0000313" key="2">
    <source>
        <dbReference type="EMBL" id="CAG8270432.1"/>
    </source>
</evidence>
<accession>A0A9W4IEG2</accession>
<comment type="caution">
    <text evidence="2">The sequence shown here is derived from an EMBL/GenBank/DDBJ whole genome shotgun (WGS) entry which is preliminary data.</text>
</comment>
<keyword evidence="1" id="KW-0812">Transmembrane</keyword>
<dbReference type="OrthoDB" id="5407653at2759"/>
<evidence type="ECO:0000256" key="1">
    <source>
        <dbReference type="SAM" id="Phobius"/>
    </source>
</evidence>
<name>A0A9W4IEG2_9EURO</name>
<feature type="transmembrane region" description="Helical" evidence="1">
    <location>
        <begin position="6"/>
        <end position="28"/>
    </location>
</feature>
<keyword evidence="1" id="KW-1133">Transmembrane helix</keyword>
<proteinExistence type="predicted"/>
<evidence type="ECO:0000313" key="3">
    <source>
        <dbReference type="Proteomes" id="UP001152592"/>
    </source>
</evidence>
<gene>
    <name evidence="2" type="ORF">PSALAMII_LOCUS1154</name>
</gene>
<organism evidence="2 3">
    <name type="scientific">Penicillium salamii</name>
    <dbReference type="NCBI Taxonomy" id="1612424"/>
    <lineage>
        <taxon>Eukaryota</taxon>
        <taxon>Fungi</taxon>
        <taxon>Dikarya</taxon>
        <taxon>Ascomycota</taxon>
        <taxon>Pezizomycotina</taxon>
        <taxon>Eurotiomycetes</taxon>
        <taxon>Eurotiomycetidae</taxon>
        <taxon>Eurotiales</taxon>
        <taxon>Aspergillaceae</taxon>
        <taxon>Penicillium</taxon>
    </lineage>
</organism>
<dbReference type="AlphaFoldDB" id="A0A9W4IEG2"/>
<keyword evidence="1" id="KW-0472">Membrane</keyword>